<dbReference type="Pfam" id="PF11985">
    <property type="entry name" value="Phage_Mu_Gp27"/>
    <property type="match status" value="1"/>
</dbReference>
<organism evidence="1 2">
    <name type="scientific">Tepidicaulis marinus</name>
    <dbReference type="NCBI Taxonomy" id="1333998"/>
    <lineage>
        <taxon>Bacteria</taxon>
        <taxon>Pseudomonadati</taxon>
        <taxon>Pseudomonadota</taxon>
        <taxon>Alphaproteobacteria</taxon>
        <taxon>Hyphomicrobiales</taxon>
        <taxon>Parvibaculaceae</taxon>
        <taxon>Tepidicaulis</taxon>
    </lineage>
</organism>
<dbReference type="eggNOG" id="ENOG5032TIH">
    <property type="taxonomic scope" value="Bacteria"/>
</dbReference>
<evidence type="ECO:0000313" key="1">
    <source>
        <dbReference type="EMBL" id="GAK43611.1"/>
    </source>
</evidence>
<gene>
    <name evidence="1" type="ORF">M2A_0110</name>
</gene>
<dbReference type="RefSeq" id="WP_052379082.1">
    <property type="nucleotide sequence ID" value="NZ_BBIO01000001.1"/>
</dbReference>
<dbReference type="EMBL" id="BBIO01000001">
    <property type="protein sequence ID" value="GAK43611.1"/>
    <property type="molecule type" value="Genomic_DNA"/>
</dbReference>
<dbReference type="InterPro" id="IPR021874">
    <property type="entry name" value="Phage_Mu_Gp27"/>
</dbReference>
<name>A0A081B6E3_9HYPH</name>
<protein>
    <submittedName>
        <fullName evidence="1">Terminase small subunit</fullName>
    </submittedName>
</protein>
<reference evidence="1 2" key="1">
    <citation type="submission" date="2014-07" db="EMBL/GenBank/DDBJ databases">
        <title>Tepidicaulis marinum gen. nov., sp. nov., a novel marine bacterium denitrifying nitrate to nitrous oxide strictly under microaerobic conditions.</title>
        <authorList>
            <person name="Takeuchi M."/>
            <person name="Yamagishi T."/>
            <person name="Kamagata Y."/>
            <person name="Oshima K."/>
            <person name="Hattori M."/>
            <person name="Katayama T."/>
            <person name="Hanada S."/>
            <person name="Tamaki H."/>
            <person name="Marumo K."/>
            <person name="Maeda H."/>
            <person name="Nedachi M."/>
            <person name="Iwasaki W."/>
            <person name="Suwa Y."/>
            <person name="Sakata S."/>
        </authorList>
    </citation>
    <scope>NUCLEOTIDE SEQUENCE [LARGE SCALE GENOMIC DNA]</scope>
    <source>
        <strain evidence="1 2">MA2</strain>
    </source>
</reference>
<dbReference type="AlphaFoldDB" id="A0A081B6E3"/>
<dbReference type="Proteomes" id="UP000028702">
    <property type="component" value="Unassembled WGS sequence"/>
</dbReference>
<sequence length="187" mass="20587">MARPSSIDQLPRDVRELIGQLRMNGVTIDSILDKLKELDLDVSRSALARHTQKIDAIAERVRESRAAADAIMDRLGASTDNRQARLNIELMHASLMSLLAGEDGDDVVLSAQDAMFLGRALKDLASASKLDQDREIRLRDEIARQERVKAAEKAENVARSNGMDASQVAFLRAQILGVPVEKDEGND</sequence>
<dbReference type="STRING" id="1333998.M2A_0110"/>
<evidence type="ECO:0000313" key="2">
    <source>
        <dbReference type="Proteomes" id="UP000028702"/>
    </source>
</evidence>
<keyword evidence="2" id="KW-1185">Reference proteome</keyword>
<proteinExistence type="predicted"/>
<accession>A0A081B6E3</accession>
<comment type="caution">
    <text evidence="1">The sequence shown here is derived from an EMBL/GenBank/DDBJ whole genome shotgun (WGS) entry which is preliminary data.</text>
</comment>